<protein>
    <submittedName>
        <fullName evidence="2">Uncharacterized protein</fullName>
    </submittedName>
</protein>
<dbReference type="EMBL" id="JAKKPZ010000715">
    <property type="protein sequence ID" value="KAI1692789.1"/>
    <property type="molecule type" value="Genomic_DNA"/>
</dbReference>
<reference evidence="2" key="1">
    <citation type="submission" date="2022-01" db="EMBL/GenBank/DDBJ databases">
        <title>Genome Sequence Resource for Two Populations of Ditylenchus destructor, the Migratory Endoparasitic Phytonematode.</title>
        <authorList>
            <person name="Zhang H."/>
            <person name="Lin R."/>
            <person name="Xie B."/>
        </authorList>
    </citation>
    <scope>NUCLEOTIDE SEQUENCE</scope>
    <source>
        <strain evidence="2">BazhouSP</strain>
    </source>
</reference>
<gene>
    <name evidence="2" type="ORF">DdX_21051</name>
</gene>
<evidence type="ECO:0000313" key="2">
    <source>
        <dbReference type="EMBL" id="KAI1692789.1"/>
    </source>
</evidence>
<accession>A0AAD4MFE5</accession>
<feature type="region of interest" description="Disordered" evidence="1">
    <location>
        <begin position="178"/>
        <end position="198"/>
    </location>
</feature>
<name>A0AAD4MFE5_9BILA</name>
<dbReference type="Proteomes" id="UP001201812">
    <property type="component" value="Unassembled WGS sequence"/>
</dbReference>
<evidence type="ECO:0000256" key="1">
    <source>
        <dbReference type="SAM" id="MobiDB-lite"/>
    </source>
</evidence>
<evidence type="ECO:0000313" key="3">
    <source>
        <dbReference type="Proteomes" id="UP001201812"/>
    </source>
</evidence>
<proteinExistence type="predicted"/>
<sequence>MVVARAGADARSSDPAMPRRCRSRTIATRARSKIVAEAAFRAREEDQLADAPFRLHCHAGAVIAFVPAAGDGKRSARHGRPVPGRCRPRLDEAVDRTLDMTFHRRGARQAVADRCGSGEVVVVAERRETEIAAGKPEVQRIFEKAGPKLRGDIIIVPHDLDLTPVQVGRHQPDLSAETWGSDWISKGPDGISPENIRC</sequence>
<feature type="region of interest" description="Disordered" evidence="1">
    <location>
        <begin position="1"/>
        <end position="25"/>
    </location>
</feature>
<comment type="caution">
    <text evidence="2">The sequence shown here is derived from an EMBL/GenBank/DDBJ whole genome shotgun (WGS) entry which is preliminary data.</text>
</comment>
<dbReference type="AlphaFoldDB" id="A0AAD4MFE5"/>
<keyword evidence="3" id="KW-1185">Reference proteome</keyword>
<organism evidence="2 3">
    <name type="scientific">Ditylenchus destructor</name>
    <dbReference type="NCBI Taxonomy" id="166010"/>
    <lineage>
        <taxon>Eukaryota</taxon>
        <taxon>Metazoa</taxon>
        <taxon>Ecdysozoa</taxon>
        <taxon>Nematoda</taxon>
        <taxon>Chromadorea</taxon>
        <taxon>Rhabditida</taxon>
        <taxon>Tylenchina</taxon>
        <taxon>Tylenchomorpha</taxon>
        <taxon>Sphaerularioidea</taxon>
        <taxon>Anguinidae</taxon>
        <taxon>Anguininae</taxon>
        <taxon>Ditylenchus</taxon>
    </lineage>
</organism>